<organism evidence="1 2">
    <name type="scientific">Parelaphostrongylus tenuis</name>
    <name type="common">Meningeal worm</name>
    <dbReference type="NCBI Taxonomy" id="148309"/>
    <lineage>
        <taxon>Eukaryota</taxon>
        <taxon>Metazoa</taxon>
        <taxon>Ecdysozoa</taxon>
        <taxon>Nematoda</taxon>
        <taxon>Chromadorea</taxon>
        <taxon>Rhabditida</taxon>
        <taxon>Rhabditina</taxon>
        <taxon>Rhabditomorpha</taxon>
        <taxon>Strongyloidea</taxon>
        <taxon>Metastrongylidae</taxon>
        <taxon>Parelaphostrongylus</taxon>
    </lineage>
</organism>
<gene>
    <name evidence="1" type="ORF">KIN20_025396</name>
</gene>
<evidence type="ECO:0000313" key="2">
    <source>
        <dbReference type="Proteomes" id="UP001196413"/>
    </source>
</evidence>
<dbReference type="Proteomes" id="UP001196413">
    <property type="component" value="Unassembled WGS sequence"/>
</dbReference>
<dbReference type="EMBL" id="JAHQIW010005186">
    <property type="protein sequence ID" value="KAJ1365165.1"/>
    <property type="molecule type" value="Genomic_DNA"/>
</dbReference>
<keyword evidence="2" id="KW-1185">Reference proteome</keyword>
<sequence length="91" mass="10682">MAEFQYSRFSMAFLSHNKIKSVSTKPIGLSHRRRRADIATGLSKHAMEFYNVQAEKLLKPVQNRFNPRKWHRDLSEYNASLGALMNKMWVL</sequence>
<name>A0AAD5MV70_PARTN</name>
<reference evidence="1" key="1">
    <citation type="submission" date="2021-06" db="EMBL/GenBank/DDBJ databases">
        <title>Parelaphostrongylus tenuis whole genome reference sequence.</title>
        <authorList>
            <person name="Garwood T.J."/>
            <person name="Larsen P.A."/>
            <person name="Fountain-Jones N.M."/>
            <person name="Garbe J.R."/>
            <person name="Macchietto M.G."/>
            <person name="Kania S.A."/>
            <person name="Gerhold R.W."/>
            <person name="Richards J.E."/>
            <person name="Wolf T.M."/>
        </authorList>
    </citation>
    <scope>NUCLEOTIDE SEQUENCE</scope>
    <source>
        <strain evidence="1">MNPRO001-30</strain>
        <tissue evidence="1">Meninges</tissue>
    </source>
</reference>
<evidence type="ECO:0000313" key="1">
    <source>
        <dbReference type="EMBL" id="KAJ1365165.1"/>
    </source>
</evidence>
<dbReference type="AlphaFoldDB" id="A0AAD5MV70"/>
<protein>
    <submittedName>
        <fullName evidence="1">Uncharacterized protein</fullName>
    </submittedName>
</protein>
<proteinExistence type="predicted"/>
<accession>A0AAD5MV70</accession>
<comment type="caution">
    <text evidence="1">The sequence shown here is derived from an EMBL/GenBank/DDBJ whole genome shotgun (WGS) entry which is preliminary data.</text>
</comment>